<feature type="region of interest" description="Disordered" evidence="1">
    <location>
        <begin position="2614"/>
        <end position="2643"/>
    </location>
</feature>
<dbReference type="GeneID" id="9830787"/>
<feature type="transmembrane region" description="Helical" evidence="2">
    <location>
        <begin position="2339"/>
        <end position="2357"/>
    </location>
</feature>
<accession>A0A096PAA1</accession>
<feature type="region of interest" description="Disordered" evidence="1">
    <location>
        <begin position="2789"/>
        <end position="2810"/>
    </location>
</feature>
<dbReference type="Pfam" id="PF07699">
    <property type="entry name" value="Ephrin_rec_like"/>
    <property type="match status" value="1"/>
</dbReference>
<feature type="transmembrane region" description="Helical" evidence="2">
    <location>
        <begin position="2124"/>
        <end position="2147"/>
    </location>
</feature>
<evidence type="ECO:0000259" key="3">
    <source>
        <dbReference type="Pfam" id="PF07699"/>
    </source>
</evidence>
<evidence type="ECO:0000256" key="2">
    <source>
        <dbReference type="SAM" id="Phobius"/>
    </source>
</evidence>
<organism evidence="4 5">
    <name type="scientific">Ostreococcus tauri</name>
    <name type="common">Marine green alga</name>
    <dbReference type="NCBI Taxonomy" id="70448"/>
    <lineage>
        <taxon>Eukaryota</taxon>
        <taxon>Viridiplantae</taxon>
        <taxon>Chlorophyta</taxon>
        <taxon>Mamiellophyceae</taxon>
        <taxon>Mamiellales</taxon>
        <taxon>Bathycoccaceae</taxon>
        <taxon>Ostreococcus</taxon>
    </lineage>
</organism>
<comment type="caution">
    <text evidence="4">The sequence shown here is derived from an EMBL/GenBank/DDBJ whole genome shotgun (WGS) entry which is preliminary data.</text>
</comment>
<protein>
    <submittedName>
        <fullName evidence="4">Immunoglobulin-like fold</fullName>
    </submittedName>
</protein>
<evidence type="ECO:0000256" key="1">
    <source>
        <dbReference type="SAM" id="MobiDB-lite"/>
    </source>
</evidence>
<feature type="domain" description="Tyrosine-protein kinase ephrin type A/B receptor-like" evidence="3">
    <location>
        <begin position="1902"/>
        <end position="1928"/>
    </location>
</feature>
<dbReference type="Proteomes" id="UP000009170">
    <property type="component" value="Unassembled WGS sequence"/>
</dbReference>
<evidence type="ECO:0000313" key="4">
    <source>
        <dbReference type="EMBL" id="CEG01853.1"/>
    </source>
</evidence>
<name>A0A096PAA1_OSTTA</name>
<dbReference type="RefSeq" id="XP_003083408.2">
    <property type="nucleotide sequence ID" value="XM_003083360.2"/>
</dbReference>
<gene>
    <name evidence="4" type="ORF">OT_ostta15g02540</name>
</gene>
<dbReference type="OrthoDB" id="540692at2759"/>
<dbReference type="STRING" id="70448.A0A096PAA1"/>
<feature type="transmembrane region" description="Helical" evidence="2">
    <location>
        <begin position="2388"/>
        <end position="2408"/>
    </location>
</feature>
<dbReference type="InterPro" id="IPR013783">
    <property type="entry name" value="Ig-like_fold"/>
</dbReference>
<sequence length="2869" mass="307480">MSSQRRKALSRTNARRSSTTRAIVCAVSTLLMLFDVVIASVTSLTPSRGPLEGNTRVTARGTFAAPANWENFAPTPVLAHAAGCKFGFDGMTVAYSAGTVIASDSVECATPAYGSRALTGSRSAAVSVTFKGFPYDPESYAGFFSDAQWFDSESNVTFEYYDAPIVREVSIINSATPKTAFVTGEAPSGEAAVVAVDGGPFLADGDFKCRFALVNVINSTFVNATRVTCPMCDGGANGCGAHNEQLSWLLNPPPEFVEVEVSMNGGGDYHSAPALKLHTAAAGVTVTHTRSSAALSAYESTVDSGATTMTLDPLTVNLVDAKGTVIADDLGVGGSRGFEITATLNSTLSASTPGVTMTMSPTTVTTTDGEATFQLVFSAPLRIGDYVVNIHASDCTGSACVVVPSGTIFKFSVVPGAPAGLVAVPMRSRVVPVNDESSLGVVTVYVVDSAGNRLYAFDETSHSISVASVDGSDASRTTGSVLFGSTTMSTAAGVAVFRDLKFVNEAPTGERRGGETMFVNNLTHPSPSRGLNGVDEVYRLLFTASFGSTISSFTMANGRARYVEIDNHVMQVMVTSTTVVTLPSPISLRLYDAGYNAIAGAANARLEVRMSDEAFTLSPSTATYAVDASGSGVWTFAANTVMLQTKSAGYYVVEFGLEGSEYVRPARQLVQLIPGSIGYRWSHSLASGPDVRYANASTPLGNLTVSVADVGGSLVGASDRFNATTSSFSVHRMFACNCPTLSINGTLTGDTAGTGAAVLSGLVLQSPALGVHTFTCSSTGNTLKDSAGNVFSTNSVALVDLNFNITVTSGVPDYFALTNSPVALMSTSFGVMNMSTFRRYSSDYYVPLDDFKFQMYDTYSNEVNYLLTSNPVHLFVHYASGVSGDDIGTESVYVTYNSTVAKRIAHLVADPFGMSTGLNVAFDYTTNAAAVVGLALERATVGTHTLTFSVPSMSAFSNVTQSINVSLGRAHHLAARAPCDDYYLTSECSSAMLTRSAGTPCTCTQYKSSALVQLDPIVIVVMDGGDNLMGSSYSPNCLPGEASCTGEVEAVFDFEATNPCVLSAGACAASQPFKHKKPIVNGSAVFDDIAFRFPRSTIHGGTATITFRSPGLVDVQISYEIWPGDAYALKATIPDSYPGDEDGGGLPSNVFTLIGSFSRHFVLNVVDQAGNKLLGEDATNRTVTASVVSSTATMEGTLEQVTSAGSAVFRNFYFTSPPHGSHIVRFSTSGLQSDDLKVKIVEGTARKIKHIVTLETRTSYSSRETIEFGKFTIHLQDAGGTLVENNFVATDITASLRATFNSSRTSTTVNYAVARMTAPLGRAVLVFRGLTASRLEQGTYTLTFSGEDMITETITVTITTGVATQLYAPPVSTLTGRGTYERQTSISAARVVVMNPFAAIVVDGGMNAVGSKEAGVFRIIKVKVEYAVPTNKTVFSQAPQSMTYSTSDGEALITGVTLYNPIAGLYKLTLTTVSPNVLQPATFNVTITAGEISSLDVCGCPTCVRSAVSATYPTGLCTDTQPYLSADNVNLNNVVAVTRDSAGLLMGSALNSAEARRAVSVKLTKYSPSIGEEVAFTLENSPLIATETEVTCGDAIDACNSTSNRVPSASALYVQNGVAAWCAPGTASTRAKSFCRPVGENATESLANAEILYVTQLGSAVPDIAGTSGEGLDYYGVRQEPGFIGDAVGLKLHRPLAGRYVLSFASLCPSDVCTTTTNDGLIGDTLEIIVVPGVQHRLEFGTQKIPRHFDSNITFPAFEISGYDVADNLLTNVVENVTVTVTPTPHAVLGGIEPLQNGRAKFGNFKIIGRRGMTYSLVFNLGPVKLNVPGGVTIFSCEQVKPHSRTLADGTCECFPGYTEDVNRTGFVNSTATSTFPNLYSTLDPSLSIDNFFGSLRPYGVCVPCDVGFFKSSGGAQACDECPVNMDTLNGANGEPIAPHVTVAGETLPGYLANVNISACQCTLRGPAVGNSLDYESFYRLFPFETYTCASCPAGAVCDSRDITELSLLPGKWRVNRTTLDIKACRSPNSCKGGRGETNDLCHIGYIGPLCGTCDASSGYATLADSNSLETSLKCTKCWGSGLTGLSIFIVIVLQITVAYFVCKAVHSGLATQIVYTKSIISHFHMLSTLGSINLGWTEAAGFLLSLSRCMSTTSLKSFVVDCASKWSHVDYTRYSFVAVGVFCALCVPLYLYIRLVYFFEARSAWYEDKRTLENAYITARREGEDVDRIKWQLERIKQPPDVNDSYPDAFKMQTQTKVNKDGYVVQEWTEDHLASLKPAPIDVAYGILHASIFSMCWFPVVTDVLKLVRSTKVADIGNFLFVDYKVRTDTSEFEETSIVYFIAGFVVAFLLPSKVFSSLKSHKSQLAWAKTKARYGFMYIGFTEERYYWEFIVMMRKALLAMITLLLPDRPILAAYLCIALLQGSLALALLLDVYERERHRHVEVVSLTVILISYNTGALVVNVNNYVLSVLATLFVYALNLSFLLTVFWSIRGDITQERIASKIEAESKALEGEDHLRRDAIRRALVDTHEAAQELHPSMAEQLIASFDDQTLIEELAKPGANDLKLKYLQLNVHLEGLRNKWRNSKSLLVHQPSEIEHKIETLAAERRRHANNNRSVWRGSVGSGAGSSSDSERKSASNDDSAYINEIEIARRGHVEARVAQYNELIAQQLRIARNAERDELLGPDFTANAAAQEQPTVPLYPAGYIPPTPRLPAQDTVSWTPPSAEVLLNSSKKLAKKPAAAKPSRPFPAVTVDPFTHEYFELAPVGDELSTEARLAEIEEQIKRETGPETDVSAPRKSWRDKMTDTRWRVQKRIEARETAAMRKAFAGDNPTPEDLAPASLSARSVTSNEDKDEDAVPRSGGGD</sequence>
<feature type="region of interest" description="Disordered" evidence="1">
    <location>
        <begin position="2826"/>
        <end position="2869"/>
    </location>
</feature>
<feature type="transmembrane region" description="Helical" evidence="2">
    <location>
        <begin position="2079"/>
        <end position="2103"/>
    </location>
</feature>
<dbReference type="KEGG" id="ota:OT_ostta15g02540"/>
<feature type="transmembrane region" description="Helical" evidence="2">
    <location>
        <begin position="2175"/>
        <end position="2194"/>
    </location>
</feature>
<feature type="transmembrane region" description="Helical" evidence="2">
    <location>
        <begin position="2444"/>
        <end position="2462"/>
    </location>
</feature>
<dbReference type="PANTHER" id="PTHR11319">
    <property type="entry name" value="G PROTEIN-COUPLED RECEPTOR-RELATED"/>
    <property type="match status" value="1"/>
</dbReference>
<keyword evidence="5" id="KW-1185">Reference proteome</keyword>
<feature type="transmembrane region" description="Helical" evidence="2">
    <location>
        <begin position="2468"/>
        <end position="2491"/>
    </location>
</feature>
<feature type="transmembrane region" description="Helical" evidence="2">
    <location>
        <begin position="2414"/>
        <end position="2432"/>
    </location>
</feature>
<dbReference type="InterPro" id="IPR011641">
    <property type="entry name" value="Tyr-kin_ephrin_A/B_rcpt-like"/>
</dbReference>
<evidence type="ECO:0000313" key="5">
    <source>
        <dbReference type="Proteomes" id="UP000009170"/>
    </source>
</evidence>
<dbReference type="EMBL" id="CAID01000015">
    <property type="protein sequence ID" value="CEG01853.1"/>
    <property type="molecule type" value="Genomic_DNA"/>
</dbReference>
<keyword evidence="2" id="KW-0472">Membrane</keyword>
<reference evidence="5" key="1">
    <citation type="journal article" date="2006" name="Proc. Natl. Acad. Sci. U.S.A.">
        <title>Genome analysis of the smallest free-living eukaryote Ostreococcus tauri unveils many unique features.</title>
        <authorList>
            <person name="Derelle E."/>
            <person name="Ferraz C."/>
            <person name="Rombauts S."/>
            <person name="Rouze P."/>
            <person name="Worden A.Z."/>
            <person name="Robbens S."/>
            <person name="Partensky F."/>
            <person name="Degroeve S."/>
            <person name="Echeynie S."/>
            <person name="Cooke R."/>
            <person name="Saeys Y."/>
            <person name="Wuyts J."/>
            <person name="Jabbari K."/>
            <person name="Bowler C."/>
            <person name="Panaud O."/>
            <person name="Piegu B."/>
            <person name="Ball S.G."/>
            <person name="Ral J.-P."/>
            <person name="Bouget F.-Y."/>
            <person name="Piganeau G."/>
            <person name="De Baets B."/>
            <person name="Picard A."/>
            <person name="Delseny M."/>
            <person name="Demaille J."/>
            <person name="Van de Peer Y."/>
            <person name="Moreau H."/>
        </authorList>
    </citation>
    <scope>NUCLEOTIDE SEQUENCE [LARGE SCALE GENOMIC DNA]</scope>
    <source>
        <strain evidence="5">OTTH 0595 / CCAP 157/2 / RCC745</strain>
    </source>
</reference>
<proteinExistence type="predicted"/>
<dbReference type="PANTHER" id="PTHR11319:SF35">
    <property type="entry name" value="OUTER MEMBRANE PROTEIN PMPC-RELATED"/>
    <property type="match status" value="1"/>
</dbReference>
<keyword evidence="2" id="KW-1133">Transmembrane helix</keyword>
<keyword evidence="2" id="KW-0812">Transmembrane</keyword>
<reference evidence="4 5" key="2">
    <citation type="journal article" date="2014" name="BMC Genomics">
        <title>An improved genome of the model marine alga Ostreococcus tauri unfolds by assessing Illumina de novo assemblies.</title>
        <authorList>
            <person name="Blanc-Mathieu R."/>
            <person name="Verhelst B."/>
            <person name="Derelle E."/>
            <person name="Rombauts S."/>
            <person name="Bouget F.Y."/>
            <person name="Carre I."/>
            <person name="Chateau A."/>
            <person name="Eyre-Walker A."/>
            <person name="Grimsley N."/>
            <person name="Moreau H."/>
            <person name="Piegu B."/>
            <person name="Rivals E."/>
            <person name="Schackwitz W."/>
            <person name="Van de Peer Y."/>
            <person name="Piganeau G."/>
        </authorList>
    </citation>
    <scope>NUCLEOTIDE SEQUENCE [LARGE SCALE GENOMIC DNA]</scope>
    <source>
        <strain evidence="5">OTTH 0595 / CCAP 157/2 / RCC745</strain>
    </source>
</reference>
<dbReference type="Gene3D" id="2.60.40.10">
    <property type="entry name" value="Immunoglobulins"/>
    <property type="match status" value="1"/>
</dbReference>
<dbReference type="InParanoid" id="A0A096PAA1"/>